<dbReference type="InterPro" id="IPR017853">
    <property type="entry name" value="GH"/>
</dbReference>
<reference evidence="13 14" key="1">
    <citation type="submission" date="2018-11" db="EMBL/GenBank/DDBJ databases">
        <title>Genome squencing of methanotrophic bacteria isolated from alkaline groundwater in Korea.</title>
        <authorList>
            <person name="Nguyen L.N."/>
        </authorList>
    </citation>
    <scope>NUCLEOTIDE SEQUENCE [LARGE SCALE GENOMIC DNA]</scope>
    <source>
        <strain evidence="13 14">GW6</strain>
    </source>
</reference>
<keyword evidence="12" id="KW-0732">Signal</keyword>
<evidence type="ECO:0000256" key="5">
    <source>
        <dbReference type="ARBA" id="ARBA00023180"/>
    </source>
</evidence>
<feature type="chain" id="PRO_5018203485" description="Endo-1,3-beta-glucanase btgC" evidence="12">
    <location>
        <begin position="22"/>
        <end position="318"/>
    </location>
</feature>
<name>A0A3G8M5M9_9HYPH</name>
<gene>
    <name evidence="13" type="ORF">EHO51_10735</name>
</gene>
<evidence type="ECO:0000256" key="2">
    <source>
        <dbReference type="ARBA" id="ARBA00022475"/>
    </source>
</evidence>
<accession>A0A3G8M5M9</accession>
<dbReference type="EMBL" id="CP034086">
    <property type="protein sequence ID" value="AZG77171.1"/>
    <property type="molecule type" value="Genomic_DNA"/>
</dbReference>
<evidence type="ECO:0000256" key="8">
    <source>
        <dbReference type="ARBA" id="ARBA00023326"/>
    </source>
</evidence>
<evidence type="ECO:0000256" key="10">
    <source>
        <dbReference type="ARBA" id="ARBA00042373"/>
    </source>
</evidence>
<comment type="function">
    <text evidence="9">Glucanases play a role in cell expansion during growth, in cell-cell fusion during mating, and in spore release during sporulation. This enzyme may be involved in beta-glucan degradation. Active on laminarin and lichenan.</text>
</comment>
<dbReference type="GO" id="GO:0016787">
    <property type="term" value="F:hydrolase activity"/>
    <property type="evidence" value="ECO:0007669"/>
    <property type="project" value="UniProtKB-KW"/>
</dbReference>
<sequence>MKTWIRSALVASIVASSHAYAAENGVNYDPAHSGAYLAAQKANDFATMKKVVGDDLTQIRTLGFSRVKTFYSTYCTINGQQCVSIAELASARNMRLMLGVFEFPDHPDWTQSQISAAVDANFRYPGTVIAFVVGNEDMFDWQGNPQPAMQQRIVADMNTLRSKTNNKVVVTTAQRAPDWNRLVASDPQKVLQNVPVIGANIYPFWGGSPEKVNGRSVANDIQATVTGLAGKTAKPVIVTEEGWPSCGNNAGMKDMNIESEIDYFSTWKTRPQNFDSYYFAAYDKQSGGGCPNNDDADRHFGLCSESGLTKDARLMNCK</sequence>
<keyword evidence="8" id="KW-0624">Polysaccharide degradation</keyword>
<keyword evidence="2" id="KW-1003">Cell membrane</keyword>
<proteinExistence type="predicted"/>
<dbReference type="PANTHER" id="PTHR16631">
    <property type="entry name" value="GLUCAN 1,3-BETA-GLUCOSIDASE"/>
    <property type="match status" value="1"/>
</dbReference>
<evidence type="ECO:0000256" key="1">
    <source>
        <dbReference type="ARBA" id="ARBA00004236"/>
    </source>
</evidence>
<evidence type="ECO:0000313" key="14">
    <source>
        <dbReference type="Proteomes" id="UP000273982"/>
    </source>
</evidence>
<dbReference type="KEGG" id="mros:EHO51_10735"/>
<dbReference type="RefSeq" id="WP_124738895.1">
    <property type="nucleotide sequence ID" value="NZ_CP034086.1"/>
</dbReference>
<evidence type="ECO:0000256" key="9">
    <source>
        <dbReference type="ARBA" id="ARBA00037649"/>
    </source>
</evidence>
<dbReference type="GO" id="GO:0071555">
    <property type="term" value="P:cell wall organization"/>
    <property type="evidence" value="ECO:0007669"/>
    <property type="project" value="UniProtKB-KW"/>
</dbReference>
<feature type="signal peptide" evidence="12">
    <location>
        <begin position="1"/>
        <end position="21"/>
    </location>
</feature>
<organism evidence="13 14">
    <name type="scientific">Methylocystis rosea</name>
    <dbReference type="NCBI Taxonomy" id="173366"/>
    <lineage>
        <taxon>Bacteria</taxon>
        <taxon>Pseudomonadati</taxon>
        <taxon>Pseudomonadota</taxon>
        <taxon>Alphaproteobacteria</taxon>
        <taxon>Hyphomicrobiales</taxon>
        <taxon>Methylocystaceae</taxon>
        <taxon>Methylocystis</taxon>
    </lineage>
</organism>
<keyword evidence="3 13" id="KW-0378">Hydrolase</keyword>
<keyword evidence="7" id="KW-0961">Cell wall biogenesis/degradation</keyword>
<dbReference type="Proteomes" id="UP000273982">
    <property type="component" value="Chromosome"/>
</dbReference>
<evidence type="ECO:0000256" key="3">
    <source>
        <dbReference type="ARBA" id="ARBA00022801"/>
    </source>
</evidence>
<dbReference type="InterPro" id="IPR050732">
    <property type="entry name" value="Beta-glucan_modifiers"/>
</dbReference>
<dbReference type="AlphaFoldDB" id="A0A3G8M5M9"/>
<dbReference type="Gene3D" id="3.20.20.80">
    <property type="entry name" value="Glycosidases"/>
    <property type="match status" value="1"/>
</dbReference>
<keyword evidence="6" id="KW-0119">Carbohydrate metabolism</keyword>
<dbReference type="SUPFAM" id="SSF51445">
    <property type="entry name" value="(Trans)glycosidases"/>
    <property type="match status" value="1"/>
</dbReference>
<evidence type="ECO:0000256" key="11">
    <source>
        <dbReference type="ARBA" id="ARBA00043078"/>
    </source>
</evidence>
<keyword evidence="5" id="KW-0325">Glycoprotein</keyword>
<evidence type="ECO:0000256" key="4">
    <source>
        <dbReference type="ARBA" id="ARBA00023136"/>
    </source>
</evidence>
<comment type="subcellular location">
    <subcellularLocation>
        <location evidence="1">Cell membrane</location>
    </subcellularLocation>
</comment>
<evidence type="ECO:0000256" key="7">
    <source>
        <dbReference type="ARBA" id="ARBA00023316"/>
    </source>
</evidence>
<dbReference type="GO" id="GO:0005886">
    <property type="term" value="C:plasma membrane"/>
    <property type="evidence" value="ECO:0007669"/>
    <property type="project" value="UniProtKB-SubCell"/>
</dbReference>
<protein>
    <recommendedName>
        <fullName evidence="11">Endo-1,3-beta-glucanase btgC</fullName>
    </recommendedName>
    <alternativeName>
        <fullName evidence="10">Laminarinase btgC</fullName>
    </alternativeName>
</protein>
<dbReference type="GO" id="GO:0000272">
    <property type="term" value="P:polysaccharide catabolic process"/>
    <property type="evidence" value="ECO:0007669"/>
    <property type="project" value="UniProtKB-KW"/>
</dbReference>
<dbReference type="PANTHER" id="PTHR16631:SF17">
    <property type="entry name" value="GLUCAN ENDO-1,3-BETA-GLUCOSIDASE BTGC"/>
    <property type="match status" value="1"/>
</dbReference>
<evidence type="ECO:0000256" key="12">
    <source>
        <dbReference type="SAM" id="SignalP"/>
    </source>
</evidence>
<evidence type="ECO:0000256" key="6">
    <source>
        <dbReference type="ARBA" id="ARBA00023277"/>
    </source>
</evidence>
<evidence type="ECO:0000313" key="13">
    <source>
        <dbReference type="EMBL" id="AZG77171.1"/>
    </source>
</evidence>
<keyword evidence="4" id="KW-0472">Membrane</keyword>